<sequence length="138" mass="15287">MIHFSGKTLVSFNASQFPLKLTPQNCPTWHAQLVPVFRGHNLMGYIDRTPPCPSPVPQKDEKDISNSDYEFWICQDQLILAAIIASTIFSAMHLVSFASSSVDALHDIKIMTEDLAFCGSPVSDIDLVIYVLHGVCGY</sequence>
<evidence type="ECO:0000313" key="2">
    <source>
        <dbReference type="Proteomes" id="UP000091857"/>
    </source>
</evidence>
<name>A0ACB7GK23_MANES</name>
<evidence type="ECO:0000313" key="1">
    <source>
        <dbReference type="EMBL" id="KAG8640612.1"/>
    </source>
</evidence>
<dbReference type="Proteomes" id="UP000091857">
    <property type="component" value="Chromosome 13"/>
</dbReference>
<protein>
    <submittedName>
        <fullName evidence="1">Uncharacterized protein</fullName>
    </submittedName>
</protein>
<reference evidence="2" key="1">
    <citation type="journal article" date="2016" name="Nat. Biotechnol.">
        <title>Sequencing wild and cultivated cassava and related species reveals extensive interspecific hybridization and genetic diversity.</title>
        <authorList>
            <person name="Bredeson J.V."/>
            <person name="Lyons J.B."/>
            <person name="Prochnik S.E."/>
            <person name="Wu G.A."/>
            <person name="Ha C.M."/>
            <person name="Edsinger-Gonzales E."/>
            <person name="Grimwood J."/>
            <person name="Schmutz J."/>
            <person name="Rabbi I.Y."/>
            <person name="Egesi C."/>
            <person name="Nauluvula P."/>
            <person name="Lebot V."/>
            <person name="Ndunguru J."/>
            <person name="Mkamilo G."/>
            <person name="Bart R.S."/>
            <person name="Setter T.L."/>
            <person name="Gleadow R.M."/>
            <person name="Kulakow P."/>
            <person name="Ferguson M.E."/>
            <person name="Rounsley S."/>
            <person name="Rokhsar D.S."/>
        </authorList>
    </citation>
    <scope>NUCLEOTIDE SEQUENCE [LARGE SCALE GENOMIC DNA]</scope>
    <source>
        <strain evidence="2">cv. AM560-2</strain>
    </source>
</reference>
<organism evidence="1 2">
    <name type="scientific">Manihot esculenta</name>
    <name type="common">Cassava</name>
    <name type="synonym">Jatropha manihot</name>
    <dbReference type="NCBI Taxonomy" id="3983"/>
    <lineage>
        <taxon>Eukaryota</taxon>
        <taxon>Viridiplantae</taxon>
        <taxon>Streptophyta</taxon>
        <taxon>Embryophyta</taxon>
        <taxon>Tracheophyta</taxon>
        <taxon>Spermatophyta</taxon>
        <taxon>Magnoliopsida</taxon>
        <taxon>eudicotyledons</taxon>
        <taxon>Gunneridae</taxon>
        <taxon>Pentapetalae</taxon>
        <taxon>rosids</taxon>
        <taxon>fabids</taxon>
        <taxon>Malpighiales</taxon>
        <taxon>Euphorbiaceae</taxon>
        <taxon>Crotonoideae</taxon>
        <taxon>Manihoteae</taxon>
        <taxon>Manihot</taxon>
    </lineage>
</organism>
<accession>A0ACB7GK23</accession>
<comment type="caution">
    <text evidence="1">The sequence shown here is derived from an EMBL/GenBank/DDBJ whole genome shotgun (WGS) entry which is preliminary data.</text>
</comment>
<keyword evidence="2" id="KW-1185">Reference proteome</keyword>
<proteinExistence type="predicted"/>
<dbReference type="EMBL" id="CM004399">
    <property type="protein sequence ID" value="KAG8640612.1"/>
    <property type="molecule type" value="Genomic_DNA"/>
</dbReference>
<gene>
    <name evidence="1" type="ORF">MANES_13G068154v8</name>
</gene>